<dbReference type="GO" id="GO:0020037">
    <property type="term" value="F:heme binding"/>
    <property type="evidence" value="ECO:0007669"/>
    <property type="project" value="InterPro"/>
</dbReference>
<dbReference type="PROSITE" id="PS51404">
    <property type="entry name" value="DYP_PEROXIDASE"/>
    <property type="match status" value="1"/>
</dbReference>
<dbReference type="NCBIfam" id="TIGR01413">
    <property type="entry name" value="Dyp_perox_fam"/>
    <property type="match status" value="1"/>
</dbReference>
<dbReference type="EC" id="1.11.1.-" evidence="13"/>
<dbReference type="GO" id="GO:0004601">
    <property type="term" value="F:peroxidase activity"/>
    <property type="evidence" value="ECO:0007669"/>
    <property type="project" value="UniProtKB-KW"/>
</dbReference>
<dbReference type="InterPro" id="IPR048328">
    <property type="entry name" value="Dyp_perox_C"/>
</dbReference>
<evidence type="ECO:0000259" key="15">
    <source>
        <dbReference type="Pfam" id="PF20628"/>
    </source>
</evidence>
<protein>
    <recommendedName>
        <fullName evidence="10 13">Deferrochelatase</fullName>
        <ecNumber evidence="13">1.11.1.-</ecNumber>
    </recommendedName>
    <alternativeName>
        <fullName evidence="11 13">Peroxidase EfeB</fullName>
    </alternativeName>
</protein>
<dbReference type="InterPro" id="IPR011008">
    <property type="entry name" value="Dimeric_a/b-barrel"/>
</dbReference>
<evidence type="ECO:0000256" key="12">
    <source>
        <dbReference type="ARBA" id="ARBA00048856"/>
    </source>
</evidence>
<evidence type="ECO:0000256" key="11">
    <source>
        <dbReference type="ARBA" id="ARBA00033775"/>
    </source>
</evidence>
<dbReference type="InterPro" id="IPR048327">
    <property type="entry name" value="Dyp_perox_N"/>
</dbReference>
<keyword evidence="4 13" id="KW-0479">Metal-binding</keyword>
<organism evidence="16">
    <name type="scientific">uncultured Rubrobacteraceae bacterium</name>
    <dbReference type="NCBI Taxonomy" id="349277"/>
    <lineage>
        <taxon>Bacteria</taxon>
        <taxon>Bacillati</taxon>
        <taxon>Actinomycetota</taxon>
        <taxon>Rubrobacteria</taxon>
        <taxon>Rubrobacterales</taxon>
        <taxon>Rubrobacteraceae</taxon>
        <taxon>environmental samples</taxon>
    </lineage>
</organism>
<evidence type="ECO:0000259" key="14">
    <source>
        <dbReference type="Pfam" id="PF04261"/>
    </source>
</evidence>
<dbReference type="GO" id="GO:0046872">
    <property type="term" value="F:metal ion binding"/>
    <property type="evidence" value="ECO:0007669"/>
    <property type="project" value="UniProtKB-KW"/>
</dbReference>
<keyword evidence="6 13" id="KW-0560">Oxidoreductase</keyword>
<dbReference type="NCBIfam" id="TIGR01412">
    <property type="entry name" value="tat_substr_1"/>
    <property type="match status" value="1"/>
</dbReference>
<evidence type="ECO:0000256" key="9">
    <source>
        <dbReference type="ARBA" id="ARBA00025737"/>
    </source>
</evidence>
<keyword evidence="7 13" id="KW-0408">Iron</keyword>
<dbReference type="Pfam" id="PF20628">
    <property type="entry name" value="Dyp_perox_C"/>
    <property type="match status" value="1"/>
</dbReference>
<evidence type="ECO:0000313" key="16">
    <source>
        <dbReference type="EMBL" id="CAA9444902.1"/>
    </source>
</evidence>
<dbReference type="Pfam" id="PF04261">
    <property type="entry name" value="Dyp_perox_N"/>
    <property type="match status" value="1"/>
</dbReference>
<evidence type="ECO:0000256" key="7">
    <source>
        <dbReference type="ARBA" id="ARBA00023004"/>
    </source>
</evidence>
<dbReference type="GO" id="GO:0030313">
    <property type="term" value="C:cell envelope"/>
    <property type="evidence" value="ECO:0007669"/>
    <property type="project" value="UniProtKB-SubCell"/>
</dbReference>
<dbReference type="PANTHER" id="PTHR30521">
    <property type="entry name" value="DEFERROCHELATASE/PEROXIDASE"/>
    <property type="match status" value="1"/>
</dbReference>
<keyword evidence="3 13" id="KW-0349">Heme</keyword>
<sequence>MSGSKKISRRDLFRVTGAAGAGLALGAGGHAALRGAAEARDAGDGPTALPGLQTVAFRGDHQAGIATAQQEHLHFAALDLVTQDPSEVREVLRAWTEAAARMTAGRPAGEENKSEFMPPEDTGEAFGLSPARLTLTFGFGPTLFEKDGEDRFGLAGAMPGALAPLPPLTGDVLDEGRSGGDLCVQACADDPQVAFHAVRNLVRISRGAAVVRWSQLGFGRTASTSKTQATPRNLMGVKDGTSNIKAEDEDLMDRHVWVPEGEGPAWMAGGTYLVARRIRMLIEVWDRVSLGEQEASIGRHKYSGAPIGKRDEFDPMDLEAKDENGEPLIAEDAHVRLARQSDEEKILRRGYSFTDGFDAERGQLDAGLFFICFQRDPRKQFVPLQQRLAANDRLNEYIRHTASALFACPPGAAEGGYVGEGLFGRA</sequence>
<feature type="domain" description="Dyp-type peroxidase N-terminal" evidence="14">
    <location>
        <begin position="62"/>
        <end position="218"/>
    </location>
</feature>
<keyword evidence="5" id="KW-0732">Signal</keyword>
<dbReference type="SUPFAM" id="SSF54909">
    <property type="entry name" value="Dimeric alpha+beta barrel"/>
    <property type="match status" value="1"/>
</dbReference>
<feature type="domain" description="Dyp-type peroxidase C-terminal" evidence="15">
    <location>
        <begin position="230"/>
        <end position="412"/>
    </location>
</feature>
<comment type="catalytic activity">
    <reaction evidence="12">
        <text>heme b + 2 H(+) = protoporphyrin IX + Fe(2+)</text>
        <dbReference type="Rhea" id="RHEA:22584"/>
        <dbReference type="ChEBI" id="CHEBI:15378"/>
        <dbReference type="ChEBI" id="CHEBI:29033"/>
        <dbReference type="ChEBI" id="CHEBI:57306"/>
        <dbReference type="ChEBI" id="CHEBI:60344"/>
        <dbReference type="EC" id="4.98.1.1"/>
    </reaction>
    <physiologicalReaction direction="left-to-right" evidence="12">
        <dbReference type="Rhea" id="RHEA:22585"/>
    </physiologicalReaction>
</comment>
<dbReference type="PROSITE" id="PS51318">
    <property type="entry name" value="TAT"/>
    <property type="match status" value="1"/>
</dbReference>
<evidence type="ECO:0000256" key="2">
    <source>
        <dbReference type="ARBA" id="ARBA00022559"/>
    </source>
</evidence>
<dbReference type="EMBL" id="CADCVH010000010">
    <property type="protein sequence ID" value="CAA9444902.1"/>
    <property type="molecule type" value="Genomic_DNA"/>
</dbReference>
<proteinExistence type="inferred from homology"/>
<reference evidence="16" key="1">
    <citation type="submission" date="2020-02" db="EMBL/GenBank/DDBJ databases">
        <authorList>
            <person name="Meier V. D."/>
        </authorList>
    </citation>
    <scope>NUCLEOTIDE SEQUENCE</scope>
    <source>
        <strain evidence="16">AVDCRST_MAG02</strain>
    </source>
</reference>
<dbReference type="GO" id="GO:0005829">
    <property type="term" value="C:cytosol"/>
    <property type="evidence" value="ECO:0007669"/>
    <property type="project" value="TreeGrafter"/>
</dbReference>
<keyword evidence="8" id="KW-0456">Lyase</keyword>
<accession>A0A6J4QJ01</accession>
<comment type="function">
    <text evidence="13">Involved in the recovery of exogenous heme iron. Extracts iron from heme while preserving the protoporphyrin ring intact.</text>
</comment>
<dbReference type="GO" id="GO:0033212">
    <property type="term" value="P:iron import into cell"/>
    <property type="evidence" value="ECO:0007669"/>
    <property type="project" value="InterPro"/>
</dbReference>
<dbReference type="InterPro" id="IPR006314">
    <property type="entry name" value="Dyp_peroxidase"/>
</dbReference>
<name>A0A6J4QJ01_9ACTN</name>
<evidence type="ECO:0000256" key="1">
    <source>
        <dbReference type="ARBA" id="ARBA00004196"/>
    </source>
</evidence>
<dbReference type="PANTHER" id="PTHR30521:SF4">
    <property type="entry name" value="DEFERROCHELATASE"/>
    <property type="match status" value="1"/>
</dbReference>
<keyword evidence="2 13" id="KW-0575">Peroxidase</keyword>
<dbReference type="GO" id="GO:0004325">
    <property type="term" value="F:ferrochelatase activity"/>
    <property type="evidence" value="ECO:0007669"/>
    <property type="project" value="UniProtKB-EC"/>
</dbReference>
<evidence type="ECO:0000256" key="6">
    <source>
        <dbReference type="ARBA" id="ARBA00023002"/>
    </source>
</evidence>
<comment type="similarity">
    <text evidence="9 13">Belongs to the DyP-type peroxidase family.</text>
</comment>
<evidence type="ECO:0000256" key="10">
    <source>
        <dbReference type="ARBA" id="ARBA00033771"/>
    </source>
</evidence>
<evidence type="ECO:0000256" key="3">
    <source>
        <dbReference type="ARBA" id="ARBA00022617"/>
    </source>
</evidence>
<gene>
    <name evidence="16" type="ORF">AVDCRST_MAG02-338</name>
</gene>
<evidence type="ECO:0000256" key="8">
    <source>
        <dbReference type="ARBA" id="ARBA00023239"/>
    </source>
</evidence>
<evidence type="ECO:0000256" key="13">
    <source>
        <dbReference type="RuleBase" id="RU365017"/>
    </source>
</evidence>
<dbReference type="InterPro" id="IPR006311">
    <property type="entry name" value="TAT_signal"/>
</dbReference>
<comment type="subcellular location">
    <subcellularLocation>
        <location evidence="1">Cell envelope</location>
    </subcellularLocation>
</comment>
<evidence type="ECO:0000256" key="5">
    <source>
        <dbReference type="ARBA" id="ARBA00022729"/>
    </source>
</evidence>
<comment type="cofactor">
    <cofactor evidence="13">
        <name>heme b</name>
        <dbReference type="ChEBI" id="CHEBI:60344"/>
    </cofactor>
    <text evidence="13">Binds 1 heme b (iron(II)-protoporphyrin IX) group non-covalently per subunit.</text>
</comment>
<evidence type="ECO:0000256" key="4">
    <source>
        <dbReference type="ARBA" id="ARBA00022723"/>
    </source>
</evidence>
<dbReference type="InterPro" id="IPR006313">
    <property type="entry name" value="EfeB/EfeN"/>
</dbReference>
<dbReference type="AlphaFoldDB" id="A0A6J4QJ01"/>